<dbReference type="InterPro" id="IPR029036">
    <property type="entry name" value="P5CR_dimer"/>
</dbReference>
<comment type="pathway">
    <text evidence="9 12">Amino-acid biosynthesis; L-proline biosynthesis; L-proline from L-glutamate 5-semialdehyde: step 1/1.</text>
</comment>
<evidence type="ECO:0000256" key="1">
    <source>
        <dbReference type="ARBA" id="ARBA00004496"/>
    </source>
</evidence>
<dbReference type="Gene3D" id="1.10.3730.10">
    <property type="entry name" value="ProC C-terminal domain-like"/>
    <property type="match status" value="1"/>
</dbReference>
<feature type="binding site" evidence="11">
    <location>
        <position position="57"/>
    </location>
    <ligand>
        <name>NADPH</name>
        <dbReference type="ChEBI" id="CHEBI:57783"/>
    </ligand>
</feature>
<dbReference type="SUPFAM" id="SSF51735">
    <property type="entry name" value="NAD(P)-binding Rossmann-fold domains"/>
    <property type="match status" value="1"/>
</dbReference>
<evidence type="ECO:0000256" key="3">
    <source>
        <dbReference type="ARBA" id="ARBA00022490"/>
    </source>
</evidence>
<keyword evidence="7 9" id="KW-0560">Oxidoreductase</keyword>
<evidence type="ECO:0000256" key="10">
    <source>
        <dbReference type="NCBIfam" id="TIGR00112"/>
    </source>
</evidence>
<reference evidence="15 16" key="1">
    <citation type="journal article" date="2014" name="Genome Announc.">
        <title>Draft Genome Sequence of Fervidicella metallireducens Strain AeBT, an Iron-Reducing Thermoanaerobe from the Great Artesian Basin.</title>
        <authorList>
            <person name="Patel B.K."/>
        </authorList>
    </citation>
    <scope>NUCLEOTIDE SEQUENCE [LARGE SCALE GENOMIC DNA]</scope>
    <source>
        <strain evidence="15 16">AeB</strain>
    </source>
</reference>
<gene>
    <name evidence="9" type="primary">proC</name>
    <name evidence="15" type="ORF">Q428_02885</name>
</gene>
<dbReference type="EC" id="1.5.1.2" evidence="9 10"/>
<evidence type="ECO:0000259" key="13">
    <source>
        <dbReference type="Pfam" id="PF03807"/>
    </source>
</evidence>
<dbReference type="InterPro" id="IPR053790">
    <property type="entry name" value="P5CR-like_CS"/>
</dbReference>
<proteinExistence type="inferred from homology"/>
<dbReference type="EMBL" id="AZQP01000005">
    <property type="protein sequence ID" value="EYE89387.1"/>
    <property type="molecule type" value="Genomic_DNA"/>
</dbReference>
<dbReference type="Pfam" id="PF03807">
    <property type="entry name" value="F420_oxidored"/>
    <property type="match status" value="1"/>
</dbReference>
<comment type="similarity">
    <text evidence="2 9 12">Belongs to the pyrroline-5-carboxylate reductase family.</text>
</comment>
<feature type="domain" description="Pyrroline-5-carboxylate reductase catalytic N-terminal" evidence="13">
    <location>
        <begin position="5"/>
        <end position="99"/>
    </location>
</feature>
<dbReference type="RefSeq" id="WP_035377965.1">
    <property type="nucleotide sequence ID" value="NZ_AZQP01000005.1"/>
</dbReference>
<comment type="catalytic activity">
    <reaction evidence="9 12">
        <text>L-proline + NADP(+) = (S)-1-pyrroline-5-carboxylate + NADPH + 2 H(+)</text>
        <dbReference type="Rhea" id="RHEA:14109"/>
        <dbReference type="ChEBI" id="CHEBI:15378"/>
        <dbReference type="ChEBI" id="CHEBI:17388"/>
        <dbReference type="ChEBI" id="CHEBI:57783"/>
        <dbReference type="ChEBI" id="CHEBI:58349"/>
        <dbReference type="ChEBI" id="CHEBI:60039"/>
        <dbReference type="EC" id="1.5.1.2"/>
    </reaction>
</comment>
<dbReference type="UniPathway" id="UPA00098">
    <property type="reaction ID" value="UER00361"/>
</dbReference>
<comment type="catalytic activity">
    <reaction evidence="9">
        <text>L-proline + NAD(+) = (S)-1-pyrroline-5-carboxylate + NADH + 2 H(+)</text>
        <dbReference type="Rhea" id="RHEA:14105"/>
        <dbReference type="ChEBI" id="CHEBI:15378"/>
        <dbReference type="ChEBI" id="CHEBI:17388"/>
        <dbReference type="ChEBI" id="CHEBI:57540"/>
        <dbReference type="ChEBI" id="CHEBI:57945"/>
        <dbReference type="ChEBI" id="CHEBI:60039"/>
        <dbReference type="EC" id="1.5.1.2"/>
    </reaction>
</comment>
<dbReference type="OrthoDB" id="9805754at2"/>
<dbReference type="GO" id="GO:0005737">
    <property type="term" value="C:cytoplasm"/>
    <property type="evidence" value="ECO:0007669"/>
    <property type="project" value="UniProtKB-SubCell"/>
</dbReference>
<dbReference type="InterPro" id="IPR008927">
    <property type="entry name" value="6-PGluconate_DH-like_C_sf"/>
</dbReference>
<dbReference type="FunFam" id="1.10.3730.10:FF:000001">
    <property type="entry name" value="Pyrroline-5-carboxylate reductase"/>
    <property type="match status" value="1"/>
</dbReference>
<evidence type="ECO:0000256" key="9">
    <source>
        <dbReference type="HAMAP-Rule" id="MF_01925"/>
    </source>
</evidence>
<sequence length="271" mass="29411">MDKNIGFIGCGNMAKAIIGGIVNSKLVSPENIMASNPSNKSLDFVRDKYEVRTTNNNLEVADFSDILFLAVKPNKYKEIICQIKNSVKKDVIIVSIAAGITIETMESYFERDIKIVRTMPNTPALVGEAMSAICGNYIVSSEELATIVKIFESFGKTEIIEERLMDAIPSISGSSPAYVYMFIEALADGGVLRGIPREKAYKLAAQAVLGAAKMVLETGKHPGELKDSVCSPGGTTIEAIYTLEKNNFRGTIISAMESCTEKAIKMSNSNK</sequence>
<comment type="subcellular location">
    <subcellularLocation>
        <location evidence="1 9">Cytoplasm</location>
    </subcellularLocation>
</comment>
<dbReference type="Gene3D" id="3.40.50.720">
    <property type="entry name" value="NAD(P)-binding Rossmann-like Domain"/>
    <property type="match status" value="1"/>
</dbReference>
<dbReference type="GO" id="GO:0055129">
    <property type="term" value="P:L-proline biosynthetic process"/>
    <property type="evidence" value="ECO:0007669"/>
    <property type="project" value="UniProtKB-UniRule"/>
</dbReference>
<dbReference type="NCBIfam" id="TIGR00112">
    <property type="entry name" value="proC"/>
    <property type="match status" value="1"/>
</dbReference>
<evidence type="ECO:0000256" key="7">
    <source>
        <dbReference type="ARBA" id="ARBA00023002"/>
    </source>
</evidence>
<organism evidence="15 16">
    <name type="scientific">Fervidicella metallireducens AeB</name>
    <dbReference type="NCBI Taxonomy" id="1403537"/>
    <lineage>
        <taxon>Bacteria</taxon>
        <taxon>Bacillati</taxon>
        <taxon>Bacillota</taxon>
        <taxon>Clostridia</taxon>
        <taxon>Eubacteriales</taxon>
        <taxon>Clostridiaceae</taxon>
        <taxon>Fervidicella</taxon>
    </lineage>
</organism>
<evidence type="ECO:0000256" key="11">
    <source>
        <dbReference type="PIRSR" id="PIRSR000193-1"/>
    </source>
</evidence>
<dbReference type="FunFam" id="3.40.50.720:FF:000190">
    <property type="entry name" value="Pyrroline-5-carboxylate reductase"/>
    <property type="match status" value="1"/>
</dbReference>
<comment type="caution">
    <text evidence="15">The sequence shown here is derived from an EMBL/GenBank/DDBJ whole genome shotgun (WGS) entry which is preliminary data.</text>
</comment>
<dbReference type="HAMAP" id="MF_01925">
    <property type="entry name" value="P5C_reductase"/>
    <property type="match status" value="1"/>
</dbReference>
<evidence type="ECO:0000313" key="15">
    <source>
        <dbReference type="EMBL" id="EYE89387.1"/>
    </source>
</evidence>
<evidence type="ECO:0000256" key="2">
    <source>
        <dbReference type="ARBA" id="ARBA00005525"/>
    </source>
</evidence>
<evidence type="ECO:0000259" key="14">
    <source>
        <dbReference type="Pfam" id="PF14748"/>
    </source>
</evidence>
<keyword evidence="16" id="KW-1185">Reference proteome</keyword>
<dbReference type="PANTHER" id="PTHR11645:SF0">
    <property type="entry name" value="PYRROLINE-5-CARBOXYLATE REDUCTASE 3"/>
    <property type="match status" value="1"/>
</dbReference>
<evidence type="ECO:0000256" key="4">
    <source>
        <dbReference type="ARBA" id="ARBA00022605"/>
    </source>
</evidence>
<dbReference type="AlphaFoldDB" id="A0A017RXG6"/>
<evidence type="ECO:0000313" key="16">
    <source>
        <dbReference type="Proteomes" id="UP000019681"/>
    </source>
</evidence>
<keyword evidence="5 9" id="KW-0641">Proline biosynthesis</keyword>
<dbReference type="PIRSF" id="PIRSF000193">
    <property type="entry name" value="Pyrrol-5-carb_rd"/>
    <property type="match status" value="1"/>
</dbReference>
<evidence type="ECO:0000256" key="5">
    <source>
        <dbReference type="ARBA" id="ARBA00022650"/>
    </source>
</evidence>
<dbReference type="InterPro" id="IPR028939">
    <property type="entry name" value="P5C_Rdtase_cat_N"/>
</dbReference>
<feature type="binding site" evidence="11">
    <location>
        <begin position="70"/>
        <end position="73"/>
    </location>
    <ligand>
        <name>NADP(+)</name>
        <dbReference type="ChEBI" id="CHEBI:58349"/>
    </ligand>
</feature>
<feature type="binding site" evidence="11">
    <location>
        <begin position="8"/>
        <end position="13"/>
    </location>
    <ligand>
        <name>NADP(+)</name>
        <dbReference type="ChEBI" id="CHEBI:58349"/>
    </ligand>
</feature>
<evidence type="ECO:0000256" key="12">
    <source>
        <dbReference type="RuleBase" id="RU003903"/>
    </source>
</evidence>
<evidence type="ECO:0000256" key="8">
    <source>
        <dbReference type="ARBA" id="ARBA00058118"/>
    </source>
</evidence>
<dbReference type="Proteomes" id="UP000019681">
    <property type="component" value="Unassembled WGS sequence"/>
</dbReference>
<dbReference type="PANTHER" id="PTHR11645">
    <property type="entry name" value="PYRROLINE-5-CARBOXYLATE REDUCTASE"/>
    <property type="match status" value="1"/>
</dbReference>
<name>A0A017RXG6_9CLOT</name>
<feature type="domain" description="Pyrroline-5-carboxylate reductase dimerisation" evidence="14">
    <location>
        <begin position="162"/>
        <end position="265"/>
    </location>
</feature>
<dbReference type="InterPro" id="IPR036291">
    <property type="entry name" value="NAD(P)-bd_dom_sf"/>
</dbReference>
<dbReference type="STRING" id="1403537.Q428_02885"/>
<dbReference type="PROSITE" id="PS00521">
    <property type="entry name" value="P5CR"/>
    <property type="match status" value="1"/>
</dbReference>
<accession>A0A017RXG6</accession>
<dbReference type="Pfam" id="PF14748">
    <property type="entry name" value="P5CR_dimer"/>
    <property type="match status" value="1"/>
</dbReference>
<comment type="function">
    <text evidence="8 9">Catalyzes the reduction of 1-pyrroline-5-carboxylate (PCA) to L-proline.</text>
</comment>
<evidence type="ECO:0000256" key="6">
    <source>
        <dbReference type="ARBA" id="ARBA00022857"/>
    </source>
</evidence>
<keyword evidence="6 9" id="KW-0521">NADP</keyword>
<protein>
    <recommendedName>
        <fullName evidence="9 10">Pyrroline-5-carboxylate reductase</fullName>
        <shortName evidence="9">P5C reductase</shortName>
        <shortName evidence="9">P5CR</shortName>
        <ecNumber evidence="9 10">1.5.1.2</ecNumber>
    </recommendedName>
    <alternativeName>
        <fullName evidence="9">PCA reductase</fullName>
    </alternativeName>
</protein>
<dbReference type="SUPFAM" id="SSF48179">
    <property type="entry name" value="6-phosphogluconate dehydrogenase C-terminal domain-like"/>
    <property type="match status" value="1"/>
</dbReference>
<keyword evidence="4 9" id="KW-0028">Amino-acid biosynthesis</keyword>
<dbReference type="GO" id="GO:0004735">
    <property type="term" value="F:pyrroline-5-carboxylate reductase activity"/>
    <property type="evidence" value="ECO:0007669"/>
    <property type="project" value="UniProtKB-UniRule"/>
</dbReference>
<dbReference type="InterPro" id="IPR000304">
    <property type="entry name" value="Pyrroline-COOH_reductase"/>
</dbReference>
<keyword evidence="3 9" id="KW-0963">Cytoplasm</keyword>